<dbReference type="EMBL" id="BMHQ01000007">
    <property type="protein sequence ID" value="GGE19651.1"/>
    <property type="molecule type" value="Genomic_DNA"/>
</dbReference>
<accession>A0A8J2VH13</accession>
<sequence>MLYQADVDRFILMDTHEEVLFRGNEPCLVKKERVLVDPSIPAGPNVRYRLLLTRGLSKGGQPEKVLTVD</sequence>
<organism evidence="1 2">
    <name type="scientific">Marinithermofilum abyssi</name>
    <dbReference type="NCBI Taxonomy" id="1571185"/>
    <lineage>
        <taxon>Bacteria</taxon>
        <taxon>Bacillati</taxon>
        <taxon>Bacillota</taxon>
        <taxon>Bacilli</taxon>
        <taxon>Bacillales</taxon>
        <taxon>Thermoactinomycetaceae</taxon>
        <taxon>Marinithermofilum</taxon>
    </lineage>
</organism>
<dbReference type="AlphaFoldDB" id="A0A8J2VH13"/>
<reference evidence="1" key="2">
    <citation type="submission" date="2020-09" db="EMBL/GenBank/DDBJ databases">
        <authorList>
            <person name="Sun Q."/>
            <person name="Zhou Y."/>
        </authorList>
    </citation>
    <scope>NUCLEOTIDE SEQUENCE</scope>
    <source>
        <strain evidence="1">CGMCC 1.15179</strain>
    </source>
</reference>
<evidence type="ECO:0000313" key="2">
    <source>
        <dbReference type="Proteomes" id="UP000625210"/>
    </source>
</evidence>
<name>A0A8J2VH13_9BACL</name>
<evidence type="ECO:0000313" key="1">
    <source>
        <dbReference type="EMBL" id="GGE19651.1"/>
    </source>
</evidence>
<keyword evidence="2" id="KW-1185">Reference proteome</keyword>
<dbReference type="Proteomes" id="UP000625210">
    <property type="component" value="Unassembled WGS sequence"/>
</dbReference>
<gene>
    <name evidence="1" type="ORF">GCM10011571_21990</name>
</gene>
<dbReference type="RefSeq" id="WP_188647942.1">
    <property type="nucleotide sequence ID" value="NZ_BMHQ01000007.1"/>
</dbReference>
<reference evidence="1" key="1">
    <citation type="journal article" date="2014" name="Int. J. Syst. Evol. Microbiol.">
        <title>Complete genome sequence of Corynebacterium casei LMG S-19264T (=DSM 44701T), isolated from a smear-ripened cheese.</title>
        <authorList>
            <consortium name="US DOE Joint Genome Institute (JGI-PGF)"/>
            <person name="Walter F."/>
            <person name="Albersmeier A."/>
            <person name="Kalinowski J."/>
            <person name="Ruckert C."/>
        </authorList>
    </citation>
    <scope>NUCLEOTIDE SEQUENCE</scope>
    <source>
        <strain evidence="1">CGMCC 1.15179</strain>
    </source>
</reference>
<comment type="caution">
    <text evidence="1">The sequence shown here is derived from an EMBL/GenBank/DDBJ whole genome shotgun (WGS) entry which is preliminary data.</text>
</comment>
<proteinExistence type="predicted"/>
<protein>
    <submittedName>
        <fullName evidence="1">Uncharacterized protein</fullName>
    </submittedName>
</protein>